<gene>
    <name evidence="3" type="ORF">F4Y60_04060</name>
</gene>
<dbReference type="GO" id="GO:0016706">
    <property type="term" value="F:2-oxoglutarate-dependent dioxygenase activity"/>
    <property type="evidence" value="ECO:0007669"/>
    <property type="project" value="UniProtKB-ARBA"/>
</dbReference>
<evidence type="ECO:0000313" key="3">
    <source>
        <dbReference type="EMBL" id="MXY33264.1"/>
    </source>
</evidence>
<comment type="caution">
    <text evidence="3">The sequence shown here is derived from an EMBL/GenBank/DDBJ whole genome shotgun (WGS) entry which is preliminary data.</text>
</comment>
<comment type="cofactor">
    <cofactor evidence="1">
        <name>Fe(2+)</name>
        <dbReference type="ChEBI" id="CHEBI:29033"/>
    </cofactor>
</comment>
<feature type="compositionally biased region" description="Polar residues" evidence="2">
    <location>
        <begin position="264"/>
        <end position="276"/>
    </location>
</feature>
<accession>A0A6B0XX51</accession>
<organism evidence="3">
    <name type="scientific">Boseongicola sp. SB0664_bin_43</name>
    <dbReference type="NCBI Taxonomy" id="2604844"/>
    <lineage>
        <taxon>Bacteria</taxon>
        <taxon>Pseudomonadati</taxon>
        <taxon>Pseudomonadota</taxon>
        <taxon>Alphaproteobacteria</taxon>
        <taxon>Rhodobacterales</taxon>
        <taxon>Paracoccaceae</taxon>
        <taxon>Boseongicola</taxon>
    </lineage>
</organism>
<dbReference type="EMBL" id="VXRY01000161">
    <property type="protein sequence ID" value="MXY33264.1"/>
    <property type="molecule type" value="Genomic_DNA"/>
</dbReference>
<keyword evidence="3" id="KW-0223">Dioxygenase</keyword>
<dbReference type="AlphaFoldDB" id="A0A6B0XX51"/>
<feature type="region of interest" description="Disordered" evidence="2">
    <location>
        <begin position="256"/>
        <end position="276"/>
    </location>
</feature>
<dbReference type="PANTHER" id="PTHR20883">
    <property type="entry name" value="PHYTANOYL-COA DIOXYGENASE DOMAIN CONTAINING 1"/>
    <property type="match status" value="1"/>
</dbReference>
<dbReference type="Gene3D" id="2.60.120.620">
    <property type="entry name" value="q2cbj1_9rhob like domain"/>
    <property type="match status" value="1"/>
</dbReference>
<sequence length="276" mass="30850">MLQEAEPQDLSFRPVENDAPARLSLAQVDQYNRFGFVQPFDIFGQEEIRRIRAYVNRLMADMGEEGAYGINCYQARLAGLWDIVTDARILDHVEDIIGSDILCWATAILSKKPHDPRRVPWHQDASFWSLSPARTVTVWLAVDDADEENAAMRFIPGSHDRGALKVSEARGESVFHIETEGAADLGQPFTNALRAGQISLHADMLVHGSLPNSSSRRRCGLTMRYCPPAVRITDLDWAEGVEAILCRGSAADWKVHPRPDNDDITMTDTPRNHGTN</sequence>
<protein>
    <submittedName>
        <fullName evidence="3">Phytanoyl-CoA dioxygenase</fullName>
    </submittedName>
</protein>
<name>A0A6B0XX51_9RHOB</name>
<proteinExistence type="predicted"/>
<dbReference type="InterPro" id="IPR008775">
    <property type="entry name" value="Phytyl_CoA_dOase-like"/>
</dbReference>
<evidence type="ECO:0000256" key="2">
    <source>
        <dbReference type="SAM" id="MobiDB-lite"/>
    </source>
</evidence>
<dbReference type="PANTHER" id="PTHR20883:SF48">
    <property type="entry name" value="ECTOINE DIOXYGENASE"/>
    <property type="match status" value="1"/>
</dbReference>
<dbReference type="Pfam" id="PF05721">
    <property type="entry name" value="PhyH"/>
    <property type="match status" value="1"/>
</dbReference>
<dbReference type="GO" id="GO:0005506">
    <property type="term" value="F:iron ion binding"/>
    <property type="evidence" value="ECO:0007669"/>
    <property type="project" value="UniProtKB-ARBA"/>
</dbReference>
<keyword evidence="3" id="KW-0560">Oxidoreductase</keyword>
<reference evidence="3" key="1">
    <citation type="submission" date="2019-09" db="EMBL/GenBank/DDBJ databases">
        <title>Characterisation of the sponge microbiome using genome-centric metagenomics.</title>
        <authorList>
            <person name="Engelberts J.P."/>
            <person name="Robbins S.J."/>
            <person name="De Goeij J.M."/>
            <person name="Aranda M."/>
            <person name="Bell S.C."/>
            <person name="Webster N.S."/>
        </authorList>
    </citation>
    <scope>NUCLEOTIDE SEQUENCE</scope>
    <source>
        <strain evidence="3">SB0664_bin_43</strain>
    </source>
</reference>
<evidence type="ECO:0000256" key="1">
    <source>
        <dbReference type="ARBA" id="ARBA00001954"/>
    </source>
</evidence>
<dbReference type="SUPFAM" id="SSF51197">
    <property type="entry name" value="Clavaminate synthase-like"/>
    <property type="match status" value="1"/>
</dbReference>